<sequence>MEVLAPGSHWTSVASSAPHSQPAAAVEAEGSVEAAAAQRMAPPTPERAPRVLGGMSASPENEEVERTHGAGEISLDTIRQLSAMHPIEDSGGGDGGGDGGGLAYGVIVSSAL</sequence>
<evidence type="ECO:0000256" key="1">
    <source>
        <dbReference type="SAM" id="MobiDB-lite"/>
    </source>
</evidence>
<feature type="compositionally biased region" description="Low complexity" evidence="1">
    <location>
        <begin position="12"/>
        <end position="37"/>
    </location>
</feature>
<dbReference type="EMBL" id="HBFC01004771">
    <property type="protein sequence ID" value="CAD8699926.1"/>
    <property type="molecule type" value="Transcribed_RNA"/>
</dbReference>
<name>A0A7S0SBL2_9CHLO</name>
<accession>A0A7S0SBL2</accession>
<dbReference type="AlphaFoldDB" id="A0A7S0SBL2"/>
<feature type="region of interest" description="Disordered" evidence="1">
    <location>
        <begin position="1"/>
        <end position="72"/>
    </location>
</feature>
<gene>
    <name evidence="2" type="ORF">MANT1106_LOCUS2608</name>
</gene>
<reference evidence="2" key="1">
    <citation type="submission" date="2021-01" db="EMBL/GenBank/DDBJ databases">
        <authorList>
            <person name="Corre E."/>
            <person name="Pelletier E."/>
            <person name="Niang G."/>
            <person name="Scheremetjew M."/>
            <person name="Finn R."/>
            <person name="Kale V."/>
            <person name="Holt S."/>
            <person name="Cochrane G."/>
            <person name="Meng A."/>
            <person name="Brown T."/>
            <person name="Cohen L."/>
        </authorList>
    </citation>
    <scope>NUCLEOTIDE SEQUENCE</scope>
    <source>
        <strain evidence="2">SL-175</strain>
    </source>
</reference>
<protein>
    <submittedName>
        <fullName evidence="2">Uncharacterized protein</fullName>
    </submittedName>
</protein>
<proteinExistence type="predicted"/>
<evidence type="ECO:0000313" key="2">
    <source>
        <dbReference type="EMBL" id="CAD8699926.1"/>
    </source>
</evidence>
<organism evidence="2">
    <name type="scientific">Mantoniella antarctica</name>
    <dbReference type="NCBI Taxonomy" id="81844"/>
    <lineage>
        <taxon>Eukaryota</taxon>
        <taxon>Viridiplantae</taxon>
        <taxon>Chlorophyta</taxon>
        <taxon>Mamiellophyceae</taxon>
        <taxon>Mamiellales</taxon>
        <taxon>Mamiellaceae</taxon>
        <taxon>Mantoniella</taxon>
    </lineage>
</organism>